<dbReference type="InterPro" id="IPR011049">
    <property type="entry name" value="Serralysin-like_metalloprot_C"/>
</dbReference>
<gene>
    <name evidence="1" type="ORF">EDC25_13611</name>
</gene>
<protein>
    <recommendedName>
        <fullName evidence="3">Trimeric autotransporter adhesin</fullName>
    </recommendedName>
</protein>
<dbReference type="Proteomes" id="UP000294599">
    <property type="component" value="Unassembled WGS sequence"/>
</dbReference>
<dbReference type="Gene3D" id="2.150.10.10">
    <property type="entry name" value="Serralysin-like metalloprotease, C-terminal"/>
    <property type="match status" value="1"/>
</dbReference>
<comment type="caution">
    <text evidence="1">The sequence shown here is derived from an EMBL/GenBank/DDBJ whole genome shotgun (WGS) entry which is preliminary data.</text>
</comment>
<sequence length="374" mass="38271">MDSSNPSQPICGACRQCNGNARFPHLGHIHTFLQHGPFTMKSMPFFRTLLVCAVLSSPAVAGELTIPHTFVAGQPAVAAQVNQNFASVKTEVDAKDARIAALEVQVAALLVRLEAIENSNLMALEPHVSLEHVPDPNTASLVYPTVRFTGVNVQVVDGSDDTASATNGLGNLIVGYNETDGMAPQFCSLPGYIADSEGCTGAGGIWARNQRSGSHNLVLGWGNAYTSYAGRVAGRHNVISGIHATVGGGHTNRAIGDYAVVGGGELNIASGLYAIVSGGHNNIASGQGAWVGSGIVNKAEGLNVSIIGGAGNRATGNYAAVSGGMGNFAEGYAASISGGASNKASDIAASVSGGYQRSATGVYNWRAGGLFQDQ</sequence>
<reference evidence="1 2" key="1">
    <citation type="submission" date="2019-03" db="EMBL/GenBank/DDBJ databases">
        <title>Genomic Encyclopedia of Type Strains, Phase IV (KMG-IV): sequencing the most valuable type-strain genomes for metagenomic binning, comparative biology and taxonomic classification.</title>
        <authorList>
            <person name="Goeker M."/>
        </authorList>
    </citation>
    <scope>NUCLEOTIDE SEQUENCE [LARGE SCALE GENOMIC DNA]</scope>
    <source>
        <strain evidence="1 2">DSM 21944</strain>
    </source>
</reference>
<dbReference type="AlphaFoldDB" id="A0A4V2UUQ0"/>
<dbReference type="EMBL" id="SMAF01000036">
    <property type="protein sequence ID" value="TCS92337.1"/>
    <property type="molecule type" value="Genomic_DNA"/>
</dbReference>
<evidence type="ECO:0000313" key="2">
    <source>
        <dbReference type="Proteomes" id="UP000294599"/>
    </source>
</evidence>
<evidence type="ECO:0000313" key="1">
    <source>
        <dbReference type="EMBL" id="TCS92337.1"/>
    </source>
</evidence>
<proteinExistence type="predicted"/>
<keyword evidence="2" id="KW-1185">Reference proteome</keyword>
<dbReference type="CDD" id="cd12819">
    <property type="entry name" value="LbR_vir_like"/>
    <property type="match status" value="1"/>
</dbReference>
<name>A0A4V2UUQ0_9GAMM</name>
<evidence type="ECO:0008006" key="3">
    <source>
        <dbReference type="Google" id="ProtNLM"/>
    </source>
</evidence>
<accession>A0A4V2UUQ0</accession>
<organism evidence="1 2">
    <name type="scientific">Pseudofulvimonas gallinarii</name>
    <dbReference type="NCBI Taxonomy" id="634155"/>
    <lineage>
        <taxon>Bacteria</taxon>
        <taxon>Pseudomonadati</taxon>
        <taxon>Pseudomonadota</taxon>
        <taxon>Gammaproteobacteria</taxon>
        <taxon>Lysobacterales</taxon>
        <taxon>Rhodanobacteraceae</taxon>
        <taxon>Pseudofulvimonas</taxon>
    </lineage>
</organism>